<dbReference type="InterPro" id="IPR025857">
    <property type="entry name" value="MacB_PCD"/>
</dbReference>
<keyword evidence="5 13" id="KW-0812">Transmembrane</keyword>
<keyword evidence="6" id="KW-0547">Nucleotide-binding</keyword>
<comment type="similarity">
    <text evidence="11">Belongs to the ABC transporter superfamily. Macrolide exporter (TC 3.A.1.122) family.</text>
</comment>
<evidence type="ECO:0000256" key="5">
    <source>
        <dbReference type="ARBA" id="ARBA00022692"/>
    </source>
</evidence>
<dbReference type="InterPro" id="IPR003439">
    <property type="entry name" value="ABC_transporter-like_ATP-bd"/>
</dbReference>
<feature type="transmembrane region" description="Helical" evidence="13">
    <location>
        <begin position="611"/>
        <end position="635"/>
    </location>
</feature>
<name>A0ABX7GAX3_9PSED</name>
<dbReference type="SUPFAM" id="SSF52540">
    <property type="entry name" value="P-loop containing nucleoside triphosphate hydrolases"/>
    <property type="match status" value="1"/>
</dbReference>
<keyword evidence="9 13" id="KW-1133">Transmembrane helix</keyword>
<feature type="domain" description="ABC transporter" evidence="14">
    <location>
        <begin position="6"/>
        <end position="244"/>
    </location>
</feature>
<dbReference type="PROSITE" id="PS50893">
    <property type="entry name" value="ABC_TRANSPORTER_2"/>
    <property type="match status" value="1"/>
</dbReference>
<organism evidence="15 16">
    <name type="scientific">Pseudomonas granadensis</name>
    <dbReference type="NCBI Taxonomy" id="1421430"/>
    <lineage>
        <taxon>Bacteria</taxon>
        <taxon>Pseudomonadati</taxon>
        <taxon>Pseudomonadota</taxon>
        <taxon>Gammaproteobacteria</taxon>
        <taxon>Pseudomonadales</taxon>
        <taxon>Pseudomonadaceae</taxon>
        <taxon>Pseudomonas</taxon>
    </lineage>
</organism>
<evidence type="ECO:0000256" key="9">
    <source>
        <dbReference type="ARBA" id="ARBA00022989"/>
    </source>
</evidence>
<dbReference type="Pfam" id="PF00005">
    <property type="entry name" value="ABC_tran"/>
    <property type="match status" value="1"/>
</dbReference>
<evidence type="ECO:0000256" key="13">
    <source>
        <dbReference type="SAM" id="Phobius"/>
    </source>
</evidence>
<evidence type="ECO:0000313" key="15">
    <source>
        <dbReference type="EMBL" id="QRK82278.1"/>
    </source>
</evidence>
<gene>
    <name evidence="15" type="ORF">JN757_17135</name>
</gene>
<keyword evidence="16" id="KW-1185">Reference proteome</keyword>
<feature type="transmembrane region" description="Helical" evidence="13">
    <location>
        <begin position="525"/>
        <end position="552"/>
    </location>
</feature>
<evidence type="ECO:0000313" key="16">
    <source>
        <dbReference type="Proteomes" id="UP000663686"/>
    </source>
</evidence>
<dbReference type="Pfam" id="PF02687">
    <property type="entry name" value="FtsX"/>
    <property type="match status" value="1"/>
</dbReference>
<accession>A0ABX7GAX3</accession>
<evidence type="ECO:0000256" key="10">
    <source>
        <dbReference type="ARBA" id="ARBA00023136"/>
    </source>
</evidence>
<keyword evidence="10 13" id="KW-0472">Membrane</keyword>
<keyword evidence="2" id="KW-0813">Transport</keyword>
<evidence type="ECO:0000256" key="3">
    <source>
        <dbReference type="ARBA" id="ARBA00022475"/>
    </source>
</evidence>
<evidence type="ECO:0000256" key="8">
    <source>
        <dbReference type="ARBA" id="ARBA00022967"/>
    </source>
</evidence>
<dbReference type="Gene3D" id="3.40.50.300">
    <property type="entry name" value="P-loop containing nucleotide triphosphate hydrolases"/>
    <property type="match status" value="1"/>
</dbReference>
<comment type="subunit">
    <text evidence="12">Probably part of a tripartite efflux system, which is composed of an inner membrane transporter, a periplasmic membrane fusion protein, and an outer membrane component.</text>
</comment>
<dbReference type="SMART" id="SM00382">
    <property type="entry name" value="AAA"/>
    <property type="match status" value="1"/>
</dbReference>
<evidence type="ECO:0000259" key="14">
    <source>
        <dbReference type="PROSITE" id="PS50893"/>
    </source>
</evidence>
<dbReference type="InterPro" id="IPR003593">
    <property type="entry name" value="AAA+_ATPase"/>
</dbReference>
<evidence type="ECO:0000256" key="12">
    <source>
        <dbReference type="ARBA" id="ARBA00038609"/>
    </source>
</evidence>
<dbReference type="Pfam" id="PF12704">
    <property type="entry name" value="MacB_PCD"/>
    <property type="match status" value="1"/>
</dbReference>
<sequence>MAQALLQLSGITRSFIAGDREFLALKDIDLTIHAGEMVAIIGASGSGKSTLMNILGCLDYATAGSYKINGRETRDLDSEALAALRRDYFGFIFQRYHLLPHLSAMHNVEIPAIYAGTPEPQRHARARELLARLGLERHLTHRPSQLSGGQQQRVSIARALMNGGEVILADEPTGALDTTSGKEVMHILQELHAAGHTVILVTHDPKVAANAQRIIEVSDGEILSDRRNVHDGEASVSDDRVAPQATAARRLVASLGLFKEAFNMAWVALISHRMRTLLTMLGIVIGITSVVSISAIGEGAKRYVLKDIQAIGSNTIDIYSGTSFGDSRSAAIETLVPADVAALNQLYYVDSATPVVGRNLLLRYRNIDVDAQVNGVSDLYFQVRGIKMAAGIHFSESDARRQAQVVVIDHKTRQRLFGEQVDPLGQVILIGNLPCTVIGVAAENKNLFAASKSLNVWVPYETAAGRLLGQRYLDSISVRIKDGQPSKVVEDNVNKLMLQRHGSKDFFTNNLDSIMQTVQKTSRSLALLLSLIAVISLVVGGIGVMNIMLVSVTERTREIGIRMAVGARQSDIRQQFLVEAVMVCLLGGAIGISLSYAIGHLFSVFIKEWEMVFSMGSVLTAVFCSTLIGVVFGFVPARNASRLDPIEALARD</sequence>
<dbReference type="Proteomes" id="UP000663686">
    <property type="component" value="Chromosome"/>
</dbReference>
<comment type="subcellular location">
    <subcellularLocation>
        <location evidence="1">Cell inner membrane</location>
        <topology evidence="1">Multi-pass membrane protein</topology>
    </subcellularLocation>
</comment>
<evidence type="ECO:0000256" key="2">
    <source>
        <dbReference type="ARBA" id="ARBA00022448"/>
    </source>
</evidence>
<dbReference type="PROSITE" id="PS00211">
    <property type="entry name" value="ABC_TRANSPORTER_1"/>
    <property type="match status" value="1"/>
</dbReference>
<feature type="transmembrane region" description="Helical" evidence="13">
    <location>
        <begin position="576"/>
        <end position="599"/>
    </location>
</feature>
<keyword evidence="8" id="KW-1278">Translocase</keyword>
<dbReference type="InterPro" id="IPR003838">
    <property type="entry name" value="ABC3_permease_C"/>
</dbReference>
<dbReference type="InterPro" id="IPR017871">
    <property type="entry name" value="ABC_transporter-like_CS"/>
</dbReference>
<keyword evidence="4" id="KW-0997">Cell inner membrane</keyword>
<keyword evidence="7" id="KW-0067">ATP-binding</keyword>
<evidence type="ECO:0000256" key="4">
    <source>
        <dbReference type="ARBA" id="ARBA00022519"/>
    </source>
</evidence>
<reference evidence="15 16" key="1">
    <citation type="submission" date="2021-02" db="EMBL/GenBank/DDBJ databases">
        <authorList>
            <person name="Cea Torrescassana E."/>
        </authorList>
    </citation>
    <scope>NUCLEOTIDE SEQUENCE [LARGE SCALE GENOMIC DNA]</scope>
    <source>
        <strain evidence="15 16">CT364</strain>
    </source>
</reference>
<evidence type="ECO:0000256" key="6">
    <source>
        <dbReference type="ARBA" id="ARBA00022741"/>
    </source>
</evidence>
<dbReference type="InterPro" id="IPR027417">
    <property type="entry name" value="P-loop_NTPase"/>
</dbReference>
<protein>
    <submittedName>
        <fullName evidence="15">MacB family efflux pump subunit</fullName>
    </submittedName>
</protein>
<dbReference type="RefSeq" id="WP_203418447.1">
    <property type="nucleotide sequence ID" value="NZ_CP069352.1"/>
</dbReference>
<dbReference type="CDD" id="cd03255">
    <property type="entry name" value="ABC_MJ0796_LolCDE_FtsE"/>
    <property type="match status" value="1"/>
</dbReference>
<dbReference type="PANTHER" id="PTHR30572">
    <property type="entry name" value="MEMBRANE COMPONENT OF TRANSPORTER-RELATED"/>
    <property type="match status" value="1"/>
</dbReference>
<dbReference type="InterPro" id="IPR017911">
    <property type="entry name" value="MacB-like_ATP-bd"/>
</dbReference>
<dbReference type="EMBL" id="CP069352">
    <property type="protein sequence ID" value="QRK82278.1"/>
    <property type="molecule type" value="Genomic_DNA"/>
</dbReference>
<evidence type="ECO:0000256" key="11">
    <source>
        <dbReference type="ARBA" id="ARBA00038388"/>
    </source>
</evidence>
<keyword evidence="3" id="KW-1003">Cell membrane</keyword>
<evidence type="ECO:0000256" key="1">
    <source>
        <dbReference type="ARBA" id="ARBA00004429"/>
    </source>
</evidence>
<proteinExistence type="inferred from homology"/>
<evidence type="ECO:0000256" key="7">
    <source>
        <dbReference type="ARBA" id="ARBA00022840"/>
    </source>
</evidence>
<dbReference type="InterPro" id="IPR050250">
    <property type="entry name" value="Macrolide_Exporter_MacB"/>
</dbReference>
<dbReference type="PANTHER" id="PTHR30572:SF7">
    <property type="entry name" value="MACROLIDE EXPORT ATP-BINDING_PERMEASE PROTEIN MACB"/>
    <property type="match status" value="1"/>
</dbReference>
<reference evidence="15 16" key="2">
    <citation type="submission" date="2021-03" db="EMBL/GenBank/DDBJ databases">
        <title>P. granadensis CT364 genome publication.</title>
        <authorList>
            <person name="Stach J."/>
            <person name="Montero-Calasanz Md.C."/>
        </authorList>
    </citation>
    <scope>NUCLEOTIDE SEQUENCE [LARGE SCALE GENOMIC DNA]</scope>
    <source>
        <strain evidence="15 16">CT364</strain>
    </source>
</reference>